<feature type="non-terminal residue" evidence="2">
    <location>
        <position position="1"/>
    </location>
</feature>
<gene>
    <name evidence="2" type="ORF">BK754_16240</name>
    <name evidence="1" type="ORF">BK754_29025</name>
</gene>
<organism evidence="2 3">
    <name type="scientific">Bacillus thuringiensis serovar subtoxicus</name>
    <dbReference type="NCBI Taxonomy" id="475791"/>
    <lineage>
        <taxon>Bacteria</taxon>
        <taxon>Bacillati</taxon>
        <taxon>Bacillota</taxon>
        <taxon>Bacilli</taxon>
        <taxon>Bacillales</taxon>
        <taxon>Bacillaceae</taxon>
        <taxon>Bacillus</taxon>
        <taxon>Bacillus cereus group</taxon>
    </lineage>
</organism>
<comment type="caution">
    <text evidence="2">The sequence shown here is derived from an EMBL/GenBank/DDBJ whole genome shotgun (WGS) entry which is preliminary data.</text>
</comment>
<dbReference type="EMBL" id="NFDT01000239">
    <property type="protein sequence ID" value="OTY84275.1"/>
    <property type="molecule type" value="Genomic_DNA"/>
</dbReference>
<evidence type="ECO:0000313" key="1">
    <source>
        <dbReference type="EMBL" id="OTY84275.1"/>
    </source>
</evidence>
<protein>
    <submittedName>
        <fullName evidence="2">Uncharacterized protein</fullName>
    </submittedName>
</protein>
<dbReference type="AlphaFoldDB" id="A0A9X6IKK2"/>
<dbReference type="Proteomes" id="UP000194882">
    <property type="component" value="Unassembled WGS sequence"/>
</dbReference>
<sequence length="201" mass="22523">SAHFRTAMINGVRKTGKPRLQVCCVTFRDNVSYDTWHEQKMDFPEPSTYYGEIRRYSFTFKVPTNYIPQQHALIIKVCSGNADMRQGTAVCVSGVTLYSGKYASMYNWDRAAAERADGLQPFNRIAIGGVNNNIGPADHGQTFDISTEKDVFINQPILTQGINLGRNKMGQAGSIRFFDGGQGYGFYFMGMAGQWYKLPNV</sequence>
<reference evidence="2 3" key="1">
    <citation type="submission" date="2016-10" db="EMBL/GenBank/DDBJ databases">
        <title>Comparative genomics of Bacillus thuringiensis reveals a path to pathogens against multiple invertebrate hosts.</title>
        <authorList>
            <person name="Zheng J."/>
            <person name="Gao Q."/>
            <person name="Liu H."/>
            <person name="Peng D."/>
            <person name="Ruan L."/>
            <person name="Sun M."/>
        </authorList>
    </citation>
    <scope>NUCLEOTIDE SEQUENCE [LARGE SCALE GENOMIC DNA]</scope>
    <source>
        <strain evidence="2">BGSC 4I4</strain>
    </source>
</reference>
<name>A0A9X6IKK2_BACTU</name>
<evidence type="ECO:0000313" key="2">
    <source>
        <dbReference type="EMBL" id="OTY93822.1"/>
    </source>
</evidence>
<proteinExistence type="predicted"/>
<accession>A0A9X6IKK2</accession>
<evidence type="ECO:0000313" key="3">
    <source>
        <dbReference type="Proteomes" id="UP000194882"/>
    </source>
</evidence>
<dbReference type="EMBL" id="NFDT01000118">
    <property type="protein sequence ID" value="OTY93822.1"/>
    <property type="molecule type" value="Genomic_DNA"/>
</dbReference>